<dbReference type="FunFam" id="1.10.10.60:FF:000012">
    <property type="entry name" value="Metastasis-associated 1 family, member 3"/>
    <property type="match status" value="1"/>
</dbReference>
<dbReference type="InterPro" id="IPR035170">
    <property type="entry name" value="MTA1_R1"/>
</dbReference>
<dbReference type="InterPro" id="IPR017884">
    <property type="entry name" value="SANT_dom"/>
</dbReference>
<dbReference type="GO" id="GO:0003713">
    <property type="term" value="F:transcription coactivator activity"/>
    <property type="evidence" value="ECO:0007669"/>
    <property type="project" value="TreeGrafter"/>
</dbReference>
<sequence>MTANMYRVGGHDYLVVHVFVDYVYFETTSTSPYQIRRIEELNKTASGNVEAKVMCFYRRRDLPSQLIQLADKHQCALDESGGSPIPESGSRADQLSPKQRHQMRHRELFLSRQVETLPATHIRGKCSVTLFNETEALTSYLNKDDMFFYCLVFDPTQKTLLADKGEIRVGSRYQCDIPPMLREGDSDDRELSELETLVWTPEHNLSDRQIDQFLVVSRSVGTFARALDCSSSVKQPSLHMSAAAASRDITLFHAMDTLHRHGYNLSSALCSLVPSSGPVLCRDEMEEWSASEANLFEEALDKYGKDFNDIRQDFLPWKTLKNIIEYYYMWKTTDRYVQQKRVKAVEAESKLKQVYIPNYNKPNPAALNNNKGVVNGSSNGNSDPAVSLGGKACESCNVTVSNQWYAWGPSHMQCRLCQSCWQYWKKYGGLKIATRFGDGDFENGGKKKSGSDVDEERLPGMSHRPHRCNIGGCGKEFKLKAHLGRHYATAHGIVVRSGSPRPIMKTRTAFYLFTTPITRISRRLCRHIMRPRHAARAPFFAINIQAVKQECNVQMAGKSLAELKQLRMYRKRNRGSVTAIATRLGCTTSSITPQWLILTDKSLLPQPDKVAFPKPPKAPDGSLLYERVPNKPEAEKIPLNSMSPSLKRRAYDEMNGMDSVTLNAPPPKSMKKEPAHVTRPEQFQALMAAQMLPGQPLPRHIAQINGKPKIAHMTRTGSGRKQVISWMDAPDDVYFRATEGSKKMRRQVSLAELRRAARKPWRPLKTKLDDLQVVVLD</sequence>
<dbReference type="EMBL" id="JANEYG010000001">
    <property type="protein sequence ID" value="KAJ8925833.1"/>
    <property type="molecule type" value="Genomic_DNA"/>
</dbReference>
<evidence type="ECO:0000259" key="16">
    <source>
        <dbReference type="PROSITE" id="PS51156"/>
    </source>
</evidence>
<dbReference type="PROSITE" id="PS50157">
    <property type="entry name" value="ZINC_FINGER_C2H2_2"/>
    <property type="match status" value="1"/>
</dbReference>
<dbReference type="PROSITE" id="PS51156">
    <property type="entry name" value="ELM2"/>
    <property type="match status" value="1"/>
</dbReference>
<evidence type="ECO:0000313" key="18">
    <source>
        <dbReference type="EMBL" id="KAJ8925833.1"/>
    </source>
</evidence>
<keyword evidence="8" id="KW-0007">Acetylation</keyword>
<comment type="similarity">
    <text evidence="11">Belongs to the metastasis-associated protein family.</text>
</comment>
<keyword evidence="10" id="KW-0539">Nucleus</keyword>
<name>A0AAV8WHJ5_9CUCU</name>
<dbReference type="InterPro" id="IPR000949">
    <property type="entry name" value="ELM2_dom"/>
</dbReference>
<evidence type="ECO:0000256" key="2">
    <source>
        <dbReference type="ARBA" id="ARBA00022499"/>
    </source>
</evidence>
<dbReference type="GO" id="GO:0008270">
    <property type="term" value="F:zinc ion binding"/>
    <property type="evidence" value="ECO:0007669"/>
    <property type="project" value="UniProtKB-KW"/>
</dbReference>
<feature type="domain" description="SANT" evidence="17">
    <location>
        <begin position="283"/>
        <end position="335"/>
    </location>
</feature>
<dbReference type="PROSITE" id="PS51038">
    <property type="entry name" value="BAH"/>
    <property type="match status" value="1"/>
</dbReference>
<evidence type="ECO:0000256" key="13">
    <source>
        <dbReference type="SAM" id="MobiDB-lite"/>
    </source>
</evidence>
<dbReference type="Pfam" id="PF00249">
    <property type="entry name" value="Myb_DNA-binding"/>
    <property type="match status" value="1"/>
</dbReference>
<evidence type="ECO:0000256" key="12">
    <source>
        <dbReference type="PROSITE-ProRule" id="PRU00042"/>
    </source>
</evidence>
<keyword evidence="4" id="KW-0479">Metal-binding</keyword>
<dbReference type="Gene3D" id="2.30.30.490">
    <property type="match status" value="1"/>
</dbReference>
<dbReference type="PROSITE" id="PS51293">
    <property type="entry name" value="SANT"/>
    <property type="match status" value="1"/>
</dbReference>
<evidence type="ECO:0000256" key="3">
    <source>
        <dbReference type="ARBA" id="ARBA00022553"/>
    </source>
</evidence>
<dbReference type="CDD" id="cd00202">
    <property type="entry name" value="ZnF_GATA"/>
    <property type="match status" value="1"/>
</dbReference>
<dbReference type="GO" id="GO:0042826">
    <property type="term" value="F:histone deacetylase binding"/>
    <property type="evidence" value="ECO:0007669"/>
    <property type="project" value="TreeGrafter"/>
</dbReference>
<dbReference type="CDD" id="cd04709">
    <property type="entry name" value="BAH_MTA"/>
    <property type="match status" value="1"/>
</dbReference>
<keyword evidence="5 12" id="KW-0863">Zinc-finger</keyword>
<dbReference type="SMART" id="SM01189">
    <property type="entry name" value="ELM2"/>
    <property type="match status" value="1"/>
</dbReference>
<evidence type="ECO:0000259" key="15">
    <source>
        <dbReference type="PROSITE" id="PS51038"/>
    </source>
</evidence>
<evidence type="ECO:0000259" key="14">
    <source>
        <dbReference type="PROSITE" id="PS50157"/>
    </source>
</evidence>
<evidence type="ECO:0000256" key="10">
    <source>
        <dbReference type="ARBA" id="ARBA00023242"/>
    </source>
</evidence>
<dbReference type="Gene3D" id="4.10.1240.50">
    <property type="match status" value="1"/>
</dbReference>
<keyword evidence="3" id="KW-0597">Phosphoprotein</keyword>
<dbReference type="GO" id="GO:0000122">
    <property type="term" value="P:negative regulation of transcription by RNA polymerase II"/>
    <property type="evidence" value="ECO:0007669"/>
    <property type="project" value="TreeGrafter"/>
</dbReference>
<keyword evidence="2" id="KW-1017">Isopeptide bond</keyword>
<comment type="subcellular location">
    <subcellularLocation>
        <location evidence="1">Nucleus</location>
    </subcellularLocation>
</comment>
<organism evidence="18 19">
    <name type="scientific">Exocentrus adspersus</name>
    <dbReference type="NCBI Taxonomy" id="1586481"/>
    <lineage>
        <taxon>Eukaryota</taxon>
        <taxon>Metazoa</taxon>
        <taxon>Ecdysozoa</taxon>
        <taxon>Arthropoda</taxon>
        <taxon>Hexapoda</taxon>
        <taxon>Insecta</taxon>
        <taxon>Pterygota</taxon>
        <taxon>Neoptera</taxon>
        <taxon>Endopterygota</taxon>
        <taxon>Coleoptera</taxon>
        <taxon>Polyphaga</taxon>
        <taxon>Cucujiformia</taxon>
        <taxon>Chrysomeloidea</taxon>
        <taxon>Cerambycidae</taxon>
        <taxon>Lamiinae</taxon>
        <taxon>Acanthocinini</taxon>
        <taxon>Exocentrus</taxon>
    </lineage>
</organism>
<feature type="domain" description="C2H2-type" evidence="14">
    <location>
        <begin position="466"/>
        <end position="491"/>
    </location>
</feature>
<evidence type="ECO:0000256" key="6">
    <source>
        <dbReference type="ARBA" id="ARBA00022833"/>
    </source>
</evidence>
<dbReference type="InterPro" id="IPR043151">
    <property type="entry name" value="BAH_sf"/>
</dbReference>
<dbReference type="Pfam" id="PF01448">
    <property type="entry name" value="ELM2"/>
    <property type="match status" value="1"/>
</dbReference>
<evidence type="ECO:0000313" key="19">
    <source>
        <dbReference type="Proteomes" id="UP001159042"/>
    </source>
</evidence>
<keyword evidence="6" id="KW-0862">Zinc</keyword>
<dbReference type="GO" id="GO:0003714">
    <property type="term" value="F:transcription corepressor activity"/>
    <property type="evidence" value="ECO:0007669"/>
    <property type="project" value="TreeGrafter"/>
</dbReference>
<dbReference type="GO" id="GO:0016581">
    <property type="term" value="C:NuRD complex"/>
    <property type="evidence" value="ECO:0007669"/>
    <property type="project" value="TreeGrafter"/>
</dbReference>
<feature type="region of interest" description="Disordered" evidence="13">
    <location>
        <begin position="78"/>
        <end position="99"/>
    </location>
</feature>
<dbReference type="CDD" id="cd11661">
    <property type="entry name" value="SANT_MTA3_like"/>
    <property type="match status" value="1"/>
</dbReference>
<feature type="domain" description="ELM2" evidence="16">
    <location>
        <begin position="165"/>
        <end position="276"/>
    </location>
</feature>
<dbReference type="InterPro" id="IPR009057">
    <property type="entry name" value="Homeodomain-like_sf"/>
</dbReference>
<dbReference type="SMART" id="SM00439">
    <property type="entry name" value="BAH"/>
    <property type="match status" value="1"/>
</dbReference>
<evidence type="ECO:0008006" key="20">
    <source>
        <dbReference type="Google" id="ProtNLM"/>
    </source>
</evidence>
<feature type="region of interest" description="Disordered" evidence="13">
    <location>
        <begin position="441"/>
        <end position="462"/>
    </location>
</feature>
<comment type="caution">
    <text evidence="18">The sequence shown here is derived from an EMBL/GenBank/DDBJ whole genome shotgun (WGS) entry which is preliminary data.</text>
</comment>
<dbReference type="InterPro" id="IPR000679">
    <property type="entry name" value="Znf_GATA"/>
</dbReference>
<dbReference type="Pfam" id="PF17226">
    <property type="entry name" value="MTA_R1"/>
    <property type="match status" value="1"/>
</dbReference>
<evidence type="ECO:0000256" key="9">
    <source>
        <dbReference type="ARBA" id="ARBA00023125"/>
    </source>
</evidence>
<accession>A0AAV8WHJ5</accession>
<dbReference type="SUPFAM" id="SSF57667">
    <property type="entry name" value="beta-beta-alpha zinc fingers"/>
    <property type="match status" value="1"/>
</dbReference>
<proteinExistence type="inferred from homology"/>
<feature type="compositionally biased region" description="Low complexity" evidence="13">
    <location>
        <begin position="79"/>
        <end position="89"/>
    </location>
</feature>
<dbReference type="Pfam" id="PF01426">
    <property type="entry name" value="BAH"/>
    <property type="match status" value="1"/>
</dbReference>
<dbReference type="FunFam" id="4.10.1240.50:FF:000001">
    <property type="entry name" value="Metastasis-associated 1 family, member 3"/>
    <property type="match status" value="1"/>
</dbReference>
<reference evidence="18 19" key="1">
    <citation type="journal article" date="2023" name="Insect Mol. Biol.">
        <title>Genome sequencing provides insights into the evolution of gene families encoding plant cell wall-degrading enzymes in longhorned beetles.</title>
        <authorList>
            <person name="Shin N.R."/>
            <person name="Okamura Y."/>
            <person name="Kirsch R."/>
            <person name="Pauchet Y."/>
        </authorList>
    </citation>
    <scope>NUCLEOTIDE SEQUENCE [LARGE SCALE GENOMIC DNA]</scope>
    <source>
        <strain evidence="18">EAD_L_NR</strain>
    </source>
</reference>
<feature type="domain" description="BAH" evidence="15">
    <location>
        <begin position="15"/>
        <end position="164"/>
    </location>
</feature>
<dbReference type="PROSITE" id="PS00028">
    <property type="entry name" value="ZINC_FINGER_C2H2_1"/>
    <property type="match status" value="1"/>
</dbReference>
<dbReference type="SUPFAM" id="SSF46689">
    <property type="entry name" value="Homeodomain-like"/>
    <property type="match status" value="1"/>
</dbReference>
<dbReference type="GO" id="GO:0043565">
    <property type="term" value="F:sequence-specific DNA binding"/>
    <property type="evidence" value="ECO:0007669"/>
    <property type="project" value="InterPro"/>
</dbReference>
<keyword evidence="7" id="KW-0832">Ubl conjugation</keyword>
<dbReference type="InterPro" id="IPR036236">
    <property type="entry name" value="Znf_C2H2_sf"/>
</dbReference>
<dbReference type="InterPro" id="IPR001005">
    <property type="entry name" value="SANT/Myb"/>
</dbReference>
<dbReference type="PANTHER" id="PTHR10865:SF29">
    <property type="entry name" value="METASTASIS ASSOCIATED 1-LIKE, ISOFORM D"/>
    <property type="match status" value="1"/>
</dbReference>
<evidence type="ECO:0000259" key="17">
    <source>
        <dbReference type="PROSITE" id="PS51293"/>
    </source>
</evidence>
<dbReference type="SMART" id="SM00717">
    <property type="entry name" value="SANT"/>
    <property type="match status" value="1"/>
</dbReference>
<dbReference type="AlphaFoldDB" id="A0AAV8WHJ5"/>
<dbReference type="Proteomes" id="UP001159042">
    <property type="component" value="Unassembled WGS sequence"/>
</dbReference>
<dbReference type="Gene3D" id="1.10.10.60">
    <property type="entry name" value="Homeodomain-like"/>
    <property type="match status" value="1"/>
</dbReference>
<evidence type="ECO:0000256" key="4">
    <source>
        <dbReference type="ARBA" id="ARBA00022723"/>
    </source>
</evidence>
<dbReference type="InterPro" id="IPR001025">
    <property type="entry name" value="BAH_dom"/>
</dbReference>
<dbReference type="InterPro" id="IPR013087">
    <property type="entry name" value="Znf_C2H2_type"/>
</dbReference>
<evidence type="ECO:0000256" key="7">
    <source>
        <dbReference type="ARBA" id="ARBA00022843"/>
    </source>
</evidence>
<dbReference type="SMART" id="SM00401">
    <property type="entry name" value="ZnF_GATA"/>
    <property type="match status" value="1"/>
</dbReference>
<evidence type="ECO:0000256" key="5">
    <source>
        <dbReference type="ARBA" id="ARBA00022771"/>
    </source>
</evidence>
<dbReference type="InterPro" id="IPR040138">
    <property type="entry name" value="MIER/MTA"/>
</dbReference>
<protein>
    <recommendedName>
        <fullName evidence="20">Metastasis-associated protein MTA3</fullName>
    </recommendedName>
</protein>
<evidence type="ECO:0000256" key="11">
    <source>
        <dbReference type="ARBA" id="ARBA00093454"/>
    </source>
</evidence>
<evidence type="ECO:0000256" key="1">
    <source>
        <dbReference type="ARBA" id="ARBA00004123"/>
    </source>
</evidence>
<dbReference type="GO" id="GO:0003682">
    <property type="term" value="F:chromatin binding"/>
    <property type="evidence" value="ECO:0007669"/>
    <property type="project" value="InterPro"/>
</dbReference>
<dbReference type="PANTHER" id="PTHR10865">
    <property type="entry name" value="METASTASIS-ASSOCIATED PROTEIN AND MESODERM INDUCTION EARLY RESPONSE PROTEIN"/>
    <property type="match status" value="1"/>
</dbReference>
<keyword evidence="9" id="KW-0238">DNA-binding</keyword>
<keyword evidence="19" id="KW-1185">Reference proteome</keyword>
<dbReference type="FunFam" id="2.30.30.490:FF:000001">
    <property type="entry name" value="Metastasis-associated 1 family, member 3"/>
    <property type="match status" value="1"/>
</dbReference>
<evidence type="ECO:0000256" key="8">
    <source>
        <dbReference type="ARBA" id="ARBA00022990"/>
    </source>
</evidence>
<gene>
    <name evidence="18" type="ORF">NQ315_009685</name>
</gene>